<organism evidence="6 7">
    <name type="scientific">Methylocucumis oryzae</name>
    <dbReference type="NCBI Taxonomy" id="1632867"/>
    <lineage>
        <taxon>Bacteria</taxon>
        <taxon>Pseudomonadati</taxon>
        <taxon>Pseudomonadota</taxon>
        <taxon>Gammaproteobacteria</taxon>
        <taxon>Methylococcales</taxon>
        <taxon>Methylococcaceae</taxon>
        <taxon>Methylocucumis</taxon>
    </lineage>
</organism>
<evidence type="ECO:0000259" key="5">
    <source>
        <dbReference type="Pfam" id="PF04357"/>
    </source>
</evidence>
<evidence type="ECO:0000313" key="6">
    <source>
        <dbReference type="EMBL" id="KJV06146.1"/>
    </source>
</evidence>
<dbReference type="EMBL" id="LAJX01000131">
    <property type="protein sequence ID" value="KJV06146.1"/>
    <property type="molecule type" value="Genomic_DNA"/>
</dbReference>
<keyword evidence="2" id="KW-0812">Transmembrane</keyword>
<reference evidence="7" key="1">
    <citation type="submission" date="2015-03" db="EMBL/GenBank/DDBJ databases">
        <title>Draft genome sequence of a novel methanotroph (Sn10-6) isolated from flooded ricefield rhizosphere in India.</title>
        <authorList>
            <person name="Pandit P.S."/>
            <person name="Pore S.D."/>
            <person name="Arora P."/>
            <person name="Kapse N.G."/>
            <person name="Dhakephalkar P.K."/>
            <person name="Rahalkar M.C."/>
        </authorList>
    </citation>
    <scope>NUCLEOTIDE SEQUENCE [LARGE SCALE GENOMIC DNA]</scope>
    <source>
        <strain evidence="7">Sn10-6</strain>
    </source>
</reference>
<keyword evidence="7" id="KW-1185">Reference proteome</keyword>
<reference evidence="6 7" key="2">
    <citation type="journal article" date="2016" name="Microb. Ecol.">
        <title>Genome Characteristics of a Novel Type I Methanotroph (Sn10-6) Isolated from a Flooded Indian Rice Field.</title>
        <authorList>
            <person name="Rahalkar M.C."/>
            <person name="Pandit P.S."/>
            <person name="Dhakephalkar P.K."/>
            <person name="Pore S."/>
            <person name="Arora P."/>
            <person name="Kapse N."/>
        </authorList>
    </citation>
    <scope>NUCLEOTIDE SEQUENCE [LARGE SCALE GENOMIC DNA]</scope>
    <source>
        <strain evidence="6 7">Sn10-6</strain>
    </source>
</reference>
<dbReference type="Pfam" id="PF04357">
    <property type="entry name" value="TamB"/>
    <property type="match status" value="1"/>
</dbReference>
<accession>A0A0F3IHC4</accession>
<dbReference type="RefSeq" id="WP_045779576.1">
    <property type="nucleotide sequence ID" value="NZ_LAJX01000131.1"/>
</dbReference>
<comment type="subcellular location">
    <subcellularLocation>
        <location evidence="1">Membrane</location>
        <topology evidence="1">Single-pass membrane protein</topology>
    </subcellularLocation>
</comment>
<comment type="caution">
    <text evidence="6">The sequence shown here is derived from an EMBL/GenBank/DDBJ whole genome shotgun (WGS) entry which is preliminary data.</text>
</comment>
<sequence>MQSELQLSADLAQQKNGLTGEFHFNTGAKTIVQVKQRRQVHTIELTPSTLNAGLDGEQLTGQMTLGLTGNDKGLAQFQLSTASQKLQGHLGLQMSDTAWLDPFLPEVSQLKGRVQADLNVAGQLNAPLLTGQVVVDQAGAKINPLGIVLKDVKLSAVAGGEQSERLQIQGSASSGKGSLQLTGSVLMQPLAGWPTELSLTGKQFEVAKLPEAEINISPDLTFSQSGQQATLNGALKIPYAKLTIKEVPKSAVVVSQDEVILNQPKPEETKVMKTYGINSTVNVELGDDVSFTGQGLKTQLTGALKIVSAQETLKVHGDVNMSKASYESYGQNLAVRKGRLIFNGPLIILG</sequence>
<dbReference type="GO" id="GO:0009306">
    <property type="term" value="P:protein secretion"/>
    <property type="evidence" value="ECO:0007669"/>
    <property type="project" value="InterPro"/>
</dbReference>
<dbReference type="PANTHER" id="PTHR36985">
    <property type="entry name" value="TRANSLOCATION AND ASSEMBLY MODULE SUBUNIT TAMB"/>
    <property type="match status" value="1"/>
</dbReference>
<keyword evidence="3" id="KW-1133">Transmembrane helix</keyword>
<feature type="domain" description="Translocation and assembly module TamB C-terminal" evidence="5">
    <location>
        <begin position="173"/>
        <end position="345"/>
    </location>
</feature>
<evidence type="ECO:0000256" key="1">
    <source>
        <dbReference type="ARBA" id="ARBA00004167"/>
    </source>
</evidence>
<gene>
    <name evidence="6" type="ORF">VZ94_13160</name>
</gene>
<dbReference type="PANTHER" id="PTHR36985:SF1">
    <property type="entry name" value="TRANSLOCATION AND ASSEMBLY MODULE SUBUNIT TAMB"/>
    <property type="match status" value="1"/>
</dbReference>
<evidence type="ECO:0000256" key="2">
    <source>
        <dbReference type="ARBA" id="ARBA00022692"/>
    </source>
</evidence>
<dbReference type="GO" id="GO:0005886">
    <property type="term" value="C:plasma membrane"/>
    <property type="evidence" value="ECO:0007669"/>
    <property type="project" value="InterPro"/>
</dbReference>
<dbReference type="InterPro" id="IPR007452">
    <property type="entry name" value="TamB_C"/>
</dbReference>
<dbReference type="OrthoDB" id="5555605at2"/>
<name>A0A0F3IHC4_9GAMM</name>
<dbReference type="AlphaFoldDB" id="A0A0F3IHC4"/>
<proteinExistence type="predicted"/>
<protein>
    <recommendedName>
        <fullName evidence="5">Translocation and assembly module TamB C-terminal domain-containing protein</fullName>
    </recommendedName>
</protein>
<evidence type="ECO:0000256" key="4">
    <source>
        <dbReference type="ARBA" id="ARBA00023136"/>
    </source>
</evidence>
<dbReference type="Proteomes" id="UP000033684">
    <property type="component" value="Unassembled WGS sequence"/>
</dbReference>
<evidence type="ECO:0000313" key="7">
    <source>
        <dbReference type="Proteomes" id="UP000033684"/>
    </source>
</evidence>
<keyword evidence="4" id="KW-0472">Membrane</keyword>
<evidence type="ECO:0000256" key="3">
    <source>
        <dbReference type="ARBA" id="ARBA00022989"/>
    </source>
</evidence>
<dbReference type="GO" id="GO:0097347">
    <property type="term" value="C:TAM protein secretion complex"/>
    <property type="evidence" value="ECO:0007669"/>
    <property type="project" value="TreeGrafter"/>
</dbReference>